<proteinExistence type="predicted"/>
<dbReference type="RefSeq" id="WP_063016669.1">
    <property type="nucleotide sequence ID" value="NZ_JAHUVX010000003.1"/>
</dbReference>
<dbReference type="GeneID" id="66720464"/>
<reference evidence="1 2" key="1">
    <citation type="submission" date="2018-02" db="EMBL/GenBank/DDBJ databases">
        <title>8 Nocardia nova and 1 Nocardia cyriacigeorgica strain used for evolution to TMP-SMX.</title>
        <authorList>
            <person name="Mehta H."/>
            <person name="Weng J."/>
            <person name="Shamoo Y."/>
        </authorList>
    </citation>
    <scope>NUCLEOTIDE SEQUENCE [LARGE SCALE GENOMIC DNA]</scope>
    <source>
        <strain evidence="1 2">BAA2227</strain>
    </source>
</reference>
<dbReference type="InterPro" id="IPR012349">
    <property type="entry name" value="Split_barrel_FMN-bd"/>
</dbReference>
<organism evidence="1 2">
    <name type="scientific">Nocardia nova</name>
    <dbReference type="NCBI Taxonomy" id="37330"/>
    <lineage>
        <taxon>Bacteria</taxon>
        <taxon>Bacillati</taxon>
        <taxon>Actinomycetota</taxon>
        <taxon>Actinomycetes</taxon>
        <taxon>Mycobacteriales</taxon>
        <taxon>Nocardiaceae</taxon>
        <taxon>Nocardia</taxon>
    </lineage>
</organism>
<protein>
    <recommendedName>
        <fullName evidence="3">DUF385 domain-containing protein</fullName>
    </recommendedName>
</protein>
<dbReference type="EMBL" id="PSZD01000005">
    <property type="protein sequence ID" value="PPJ30007.1"/>
    <property type="molecule type" value="Genomic_DNA"/>
</dbReference>
<comment type="caution">
    <text evidence="1">The sequence shown here is derived from an EMBL/GenBank/DDBJ whole genome shotgun (WGS) entry which is preliminary data.</text>
</comment>
<evidence type="ECO:0000313" key="1">
    <source>
        <dbReference type="EMBL" id="PPJ30007.1"/>
    </source>
</evidence>
<evidence type="ECO:0000313" key="2">
    <source>
        <dbReference type="Proteomes" id="UP000238356"/>
    </source>
</evidence>
<sequence length="119" mass="12961">MDVKSAVRGFNSVVLTLTEAPVLGPLMRKGFVEISYVGRKSGKTFSTPVNYRRSGDSILIGVAMPDRKSWWRNFTGEGGPITLHLDGGDRRGHAVATRDEKGRVRVQVQLDDDTAAGSD</sequence>
<accession>A0A2S6A9S2</accession>
<name>A0A2S6A9S2_9NOCA</name>
<keyword evidence="2" id="KW-1185">Reference proteome</keyword>
<evidence type="ECO:0008006" key="3">
    <source>
        <dbReference type="Google" id="ProtNLM"/>
    </source>
</evidence>
<gene>
    <name evidence="1" type="ORF">C5F51_11265</name>
</gene>
<dbReference type="Gene3D" id="2.30.110.10">
    <property type="entry name" value="Electron Transport, Fmn-binding Protein, Chain A"/>
    <property type="match status" value="1"/>
</dbReference>
<dbReference type="Proteomes" id="UP000238356">
    <property type="component" value="Unassembled WGS sequence"/>
</dbReference>
<dbReference type="AlphaFoldDB" id="A0A2S6A9S2"/>